<feature type="region of interest" description="Disordered" evidence="18">
    <location>
        <begin position="500"/>
        <end position="544"/>
    </location>
</feature>
<evidence type="ECO:0000256" key="5">
    <source>
        <dbReference type="ARBA" id="ARBA00022527"/>
    </source>
</evidence>
<dbReference type="PANTHER" id="PTHR13902">
    <property type="entry name" value="SERINE/THREONINE-PROTEIN KINASE WNK WITH NO LYSINE -RELATED"/>
    <property type="match status" value="1"/>
</dbReference>
<accession>A0A8C5QXX2</accession>
<evidence type="ECO:0000313" key="20">
    <source>
        <dbReference type="Ensembl" id="ENSLLEP00000044643.1"/>
    </source>
</evidence>
<feature type="region of interest" description="Disordered" evidence="18">
    <location>
        <begin position="2346"/>
        <end position="2482"/>
    </location>
</feature>
<feature type="region of interest" description="Disordered" evidence="18">
    <location>
        <begin position="2187"/>
        <end position="2239"/>
    </location>
</feature>
<dbReference type="CDD" id="cd14031">
    <property type="entry name" value="STKc_WNK3"/>
    <property type="match status" value="1"/>
</dbReference>
<evidence type="ECO:0000256" key="15">
    <source>
        <dbReference type="ARBA" id="ARBA00071800"/>
    </source>
</evidence>
<dbReference type="FunFam" id="3.30.200.20:FF:000494">
    <property type="entry name" value="serine/threonine-protein kinase WNK2 isoform X2"/>
    <property type="match status" value="1"/>
</dbReference>
<sequence>MATDSGEPASTDESDKPSGFSTEEKAASKGTSVTYQANMEERRDPCSSSGTSERKRFFRKSVDITEDDRILEPPMKEDDKSIDCVIQRPLEGQSANAVTSEQEGKNESKSISETFKDSVKEKSEKEIEEEAEMKAVATSPSGRFLKFDIELGRGAFKTVFKGLDTDTWVEVAWCELQDRKLTKAEQQRFKEEAEMLKGLQHPNIVRFYDSWESTLKGKKCIVLVTELMTSGTLKTYLKRFKVMKPKVLRSWCRQILKGLHFLHTRTPPIIHRDLKCDNIFITGPTGSVKIGDLGLATLMRTSFAKSVIGTPEFMAPEMYEEHYDESVDVYAFGMCMLEMATSEYPYSECQNAAQIYRKVTSGIKPASFNKIPDPEVKEIIESCIRQNKSERLSVKELLNHAFFAEDTGLRVELAEEDDGTNPSLALRLWVEDPKKLKGKHKDNEAIEFSFNLELDNPDEVAYEMVKSGFFHESDSKAVSKSIRDRVAFIKKTRERRLLAGYSEDRRDSQGRAVVAPLTQPGMPTTAGYPQPGGNESEETEVDQHVRQQLIQQQFQQPASVTVDAASDTCTGSTILSDASSQHSTAYTAGHEQQTVTQQVASMAQAESSHMGQFYQPPQVVGQTQQTQPIIMPQMMQAHAQPGSPYPQTVTVDGVPGTQPLDTHIVYAADGQAISNQSSTMDPSMMSVLQPTFPALSPQIIPGQVASQQTVTGIQLEACGTTGIQLPTESQMAALPGHHPTLLVQYGGGVQNVMHHNPNVIGVQASTPHQIASVQQPLMPIADSLNYSTLQQGHNFQMQCSQNQPTYQPTLPQQQLILQTTAMEQQPHIIYSDATIQESVLQQVDTEKQHEPSNKVFSGQTLSMPTHPTEVSFPTINEEFVQVPQSVASCMQNNSQFSLYPIPPSAIQQSTHEQEQSILPQNVILQNPPEQPLFIQIPPLEAYGQISVPAIDQMNAQNAGPFSDQLVYVQRVAPLLEQHIYSPQCPQMVDHAIYVPQTVQPPEQHIHNQHASSIPEHKQHPVLSVEQPVYPQHMVSAENLRLVEQNVSAKQPLYAQQIISAEPSMYSHQVMSTEHAAYTQNLSAEQVLHVQQSSAVEQQVYVLQAPASDQMMFAENVTSVGKPVDTLQIAPSEQFVYTQQNVSSVQTVYTQQVAPAGQPMCVQQVAAAGQQSCSQQAIPVGLSMCTQQAAPALQPVCTQQVTPPLQQVCVQQVAPTVQPVCAQQVAPPSKMASVQVAPTLQPASIQQPSLAGLSRALQGEQSMYTGQAVTYEHATDPSVHGAISSGQHVYNNNELPSVAVQPYNVHQSFPLDDQLHKETEPQADPTICKPVSQHVQSQSKASSDQFGCAPQGTLISEHQVYVHPAQALASQSIYPPHPVGVVDQLYIQQNVPTSEPYSTTHPHASCPDKAQYIQPALFPLNQSTYTPLQHAAPEQPVLYSQDATQTTQQAVLLPPMYAQQATLPSEQLAYPIQTSSLDKMGPSHQISTADQLGNMSLLITTAPPMENRAESMIQSPENQTLQMHTQNFKYTYVEPEAGHPEPNITLLQHSENPNFASSVGLPSTTPLLVHTAVSNNHFPTQSLTSTQVQQTLPAHPPCDQGTPSQILSVHQNGQQNQTLFNGPLHPEEPLIHSPYPLQPQLQVFDEQTLARTEPLPGTSPVPHSQASSVNYMTSEQPTLMPNVQQQVSEQSAARDQPHLLPQTQQPEPSEYFVLQHNLLSAGVSAESTVQHQNTYQTPAIAPQNLYQEPQQCLQPTSMAVTPEPNRNPESFQCDDIKDYSSLLDGASGNGKNEKMKQRRASCPRPDKMAKFILTVMQVSSSGDNMVECQLETHNNKMVTFKFDADGDAPEDIALYMVEDDFVLEGEKDKFIEDLKIVISQAQEILRNIVSEKSDCVQLESGSQAGSSEYIQAALSASAQASGEAVPQSSPVGRWRFFINQTIKNREAQSLFVKPSAVTQVPQQTGAPHEEQKIPNILDDSPLSMVLSENIVPTVLAEMTHGQNGQGAEQCSLLSPNSSEIISSTKSNAATAVQILPEPIDCGKTTAAEHDAPQPIYHTSGTQDVQESSMSGHTSEPVIQTTGSLPLNLLPTDSVAQEVYPQTPVSEASLLHSASVQESDTEGPPKIDFVDNRIKTLDEKLRTLLYQDSSASSYAESQKETQSTESPLSSSAEDTLSCPVPDALYVNTSIQATPEEPQSIESPRPADMEEVTTVPVVLTPSESSEDARRPGSSSHACTKRSMGIGATHLQTGGGYFGLSFTCPSLKNPISKKPWARKLKSWACRLRHSNSLFKRSRVRQVVAEEDGSKADVSDSTQRVVEALAECAVSEGTGTFKRGRFQVVTVPQEEAAIVSKKAPSTGEEESADARTDAVPQSVSTAGETDTSSLTPDRELEETSVTGSSAQSNSAIWMKDIPKHNDYTKQTSSESEMSVAPDQPHEQKLKEREVGQQGEKNGSQKQNSLIYSPSSPMSSDDDSELEDEELKVELHKLREKHIQEVVSLQAQQNSELQELYARLHRLKESKAQSLDTSSQPMSPRRPRSIKSKQRSRPQSLTHMDNGIGHSDHCSESNSDACSHSISGKKSMFTDDLHKLVDDWAKENAGNPLLKPSLNQIKQNQTRSEVDNWGRSYENSTATSGYPSSWAPTISQIHGTVPAAISQNLVLPNFTPGGIPAYPIGHTCQYNAMGSPGYPVQWPAQPSILPNQHLVAYQAGIAMQAFPSTATPKTTPIPSSPK</sequence>
<dbReference type="GO" id="GO:0006884">
    <property type="term" value="P:cell volume homeostasis"/>
    <property type="evidence" value="ECO:0007669"/>
    <property type="project" value="UniProtKB-ARBA"/>
</dbReference>
<keyword evidence="21" id="KW-1185">Reference proteome</keyword>
<evidence type="ECO:0000256" key="9">
    <source>
        <dbReference type="ARBA" id="ARBA00022777"/>
    </source>
</evidence>
<evidence type="ECO:0000256" key="11">
    <source>
        <dbReference type="ARBA" id="ARBA00022843"/>
    </source>
</evidence>
<feature type="compositionally biased region" description="Basic residues" evidence="18">
    <location>
        <begin position="2535"/>
        <end position="2546"/>
    </location>
</feature>
<evidence type="ECO:0000256" key="13">
    <source>
        <dbReference type="ARBA" id="ARBA00048679"/>
    </source>
</evidence>
<evidence type="ECO:0000259" key="19">
    <source>
        <dbReference type="PROSITE" id="PS50011"/>
    </source>
</evidence>
<evidence type="ECO:0000256" key="6">
    <source>
        <dbReference type="ARBA" id="ARBA00022553"/>
    </source>
</evidence>
<keyword evidence="10" id="KW-0067">ATP-binding</keyword>
<dbReference type="OrthoDB" id="4062651at2759"/>
<feature type="domain" description="Protein kinase" evidence="19">
    <location>
        <begin position="145"/>
        <end position="403"/>
    </location>
</feature>
<comment type="subunit">
    <text evidence="14">Interacts with WNK1 and WNK4.</text>
</comment>
<feature type="compositionally biased region" description="Low complexity" evidence="18">
    <location>
        <begin position="2209"/>
        <end position="2220"/>
    </location>
</feature>
<reference evidence="20" key="1">
    <citation type="submission" date="2025-08" db="UniProtKB">
        <authorList>
            <consortium name="Ensembl"/>
        </authorList>
    </citation>
    <scope>IDENTIFICATION</scope>
</reference>
<proteinExistence type="predicted"/>
<dbReference type="Proteomes" id="UP000694569">
    <property type="component" value="Unplaced"/>
</dbReference>
<evidence type="ECO:0000313" key="21">
    <source>
        <dbReference type="Proteomes" id="UP000694569"/>
    </source>
</evidence>
<reference evidence="20" key="2">
    <citation type="submission" date="2025-09" db="UniProtKB">
        <authorList>
            <consortium name="Ensembl"/>
        </authorList>
    </citation>
    <scope>IDENTIFICATION</scope>
</reference>
<dbReference type="FunFam" id="1.10.510.10:FF:000006">
    <property type="entry name" value="Serine/threonine-protein kinase WNK1 isoform 2"/>
    <property type="match status" value="1"/>
</dbReference>
<evidence type="ECO:0000256" key="8">
    <source>
        <dbReference type="ARBA" id="ARBA00022741"/>
    </source>
</evidence>
<feature type="compositionally biased region" description="Polar residues" evidence="18">
    <location>
        <begin position="2370"/>
        <end position="2386"/>
    </location>
</feature>
<keyword evidence="4" id="KW-0963">Cytoplasm</keyword>
<feature type="region of interest" description="Disordered" evidence="18">
    <location>
        <begin position="2147"/>
        <end position="2175"/>
    </location>
</feature>
<feature type="compositionally biased region" description="Basic and acidic residues" evidence="18">
    <location>
        <begin position="52"/>
        <end position="82"/>
    </location>
</feature>
<evidence type="ECO:0000256" key="18">
    <source>
        <dbReference type="SAM" id="MobiDB-lite"/>
    </source>
</evidence>
<dbReference type="FunFam" id="3.10.20.90:FF:000007">
    <property type="entry name" value="Serine/threonine-protein kinase WNK1 isoform 1"/>
    <property type="match status" value="1"/>
</dbReference>
<evidence type="ECO:0000256" key="1">
    <source>
        <dbReference type="ARBA" id="ARBA00001946"/>
    </source>
</evidence>
<keyword evidence="9" id="KW-0418">Kinase</keyword>
<dbReference type="Gene3D" id="3.30.200.20">
    <property type="entry name" value="Phosphorylase Kinase, domain 1"/>
    <property type="match status" value="1"/>
</dbReference>
<name>A0A8C5QXX2_9ANUR</name>
<evidence type="ECO:0000256" key="16">
    <source>
        <dbReference type="ARBA" id="ARBA00080935"/>
    </source>
</evidence>
<comment type="subcellular location">
    <subcellularLocation>
        <location evidence="2">Cytoplasm</location>
    </subcellularLocation>
</comment>
<evidence type="ECO:0000256" key="10">
    <source>
        <dbReference type="ARBA" id="ARBA00022840"/>
    </source>
</evidence>
<feature type="compositionally biased region" description="Polar residues" evidence="18">
    <location>
        <begin position="2147"/>
        <end position="2172"/>
    </location>
</feature>
<dbReference type="Gene3D" id="3.10.20.90">
    <property type="entry name" value="Phosphatidylinositol 3-kinase Catalytic Subunit, Chain A, domain 1"/>
    <property type="match status" value="2"/>
</dbReference>
<dbReference type="InterPro" id="IPR056865">
    <property type="entry name" value="CCTL2_WNK"/>
</dbReference>
<feature type="region of interest" description="Disordered" evidence="18">
    <location>
        <begin position="1681"/>
        <end position="1703"/>
    </location>
</feature>
<evidence type="ECO:0000256" key="17">
    <source>
        <dbReference type="ARBA" id="ARBA00083534"/>
    </source>
</evidence>
<dbReference type="Gene3D" id="1.10.510.10">
    <property type="entry name" value="Transferase(Phosphotransferase) domain 1"/>
    <property type="match status" value="1"/>
</dbReference>
<feature type="compositionally biased region" description="Basic and acidic residues" evidence="18">
    <location>
        <begin position="102"/>
        <end position="119"/>
    </location>
</feature>
<dbReference type="Pfam" id="PF00069">
    <property type="entry name" value="Pkinase"/>
    <property type="match status" value="1"/>
</dbReference>
<comment type="catalytic activity">
    <reaction evidence="12">
        <text>L-threonyl-[protein] + ATP = O-phospho-L-threonyl-[protein] + ADP + H(+)</text>
        <dbReference type="Rhea" id="RHEA:46608"/>
        <dbReference type="Rhea" id="RHEA-COMP:11060"/>
        <dbReference type="Rhea" id="RHEA-COMP:11605"/>
        <dbReference type="ChEBI" id="CHEBI:15378"/>
        <dbReference type="ChEBI" id="CHEBI:30013"/>
        <dbReference type="ChEBI" id="CHEBI:30616"/>
        <dbReference type="ChEBI" id="CHEBI:61977"/>
        <dbReference type="ChEBI" id="CHEBI:456216"/>
        <dbReference type="EC" id="2.7.11.1"/>
    </reaction>
</comment>
<evidence type="ECO:0000256" key="7">
    <source>
        <dbReference type="ARBA" id="ARBA00022679"/>
    </source>
</evidence>
<feature type="compositionally biased region" description="Polar residues" evidence="18">
    <location>
        <begin position="2394"/>
        <end position="2406"/>
    </location>
</feature>
<dbReference type="GO" id="GO:0005524">
    <property type="term" value="F:ATP binding"/>
    <property type="evidence" value="ECO:0007669"/>
    <property type="project" value="UniProtKB-KW"/>
</dbReference>
<evidence type="ECO:0000256" key="4">
    <source>
        <dbReference type="ARBA" id="ARBA00022490"/>
    </source>
</evidence>
<feature type="compositionally biased region" description="Basic and acidic residues" evidence="18">
    <location>
        <begin position="2434"/>
        <end position="2445"/>
    </location>
</feature>
<feature type="region of interest" description="Disordered" evidence="18">
    <location>
        <begin position="2519"/>
        <end position="2575"/>
    </location>
</feature>
<dbReference type="PROSITE" id="PS50011">
    <property type="entry name" value="PROTEIN_KINASE_DOM"/>
    <property type="match status" value="1"/>
</dbReference>
<dbReference type="InterPro" id="IPR050588">
    <property type="entry name" value="WNK_Ser-Thr_kinase"/>
</dbReference>
<feature type="compositionally biased region" description="Polar residues" evidence="18">
    <location>
        <begin position="2449"/>
        <end position="2462"/>
    </location>
</feature>
<keyword evidence="6" id="KW-0597">Phosphoprotein</keyword>
<gene>
    <name evidence="20" type="primary">WNK3</name>
</gene>
<dbReference type="SUPFAM" id="SSF56112">
    <property type="entry name" value="Protein kinase-like (PK-like)"/>
    <property type="match status" value="1"/>
</dbReference>
<dbReference type="Pfam" id="PF12202">
    <property type="entry name" value="OSR1_C"/>
    <property type="match status" value="1"/>
</dbReference>
<organism evidence="20 21">
    <name type="scientific">Leptobrachium leishanense</name>
    <name type="common">Leishan spiny toad</name>
    <dbReference type="NCBI Taxonomy" id="445787"/>
    <lineage>
        <taxon>Eukaryota</taxon>
        <taxon>Metazoa</taxon>
        <taxon>Chordata</taxon>
        <taxon>Craniata</taxon>
        <taxon>Vertebrata</taxon>
        <taxon>Euteleostomi</taxon>
        <taxon>Amphibia</taxon>
        <taxon>Batrachia</taxon>
        <taxon>Anura</taxon>
        <taxon>Pelobatoidea</taxon>
        <taxon>Megophryidae</taxon>
        <taxon>Leptobrachium</taxon>
    </lineage>
</organism>
<feature type="compositionally biased region" description="Polar residues" evidence="18">
    <location>
        <begin position="2055"/>
        <end position="2083"/>
    </location>
</feature>
<dbReference type="GO" id="GO:1904062">
    <property type="term" value="P:regulation of monoatomic cation transmembrane transport"/>
    <property type="evidence" value="ECO:0007669"/>
    <property type="project" value="UniProtKB-ARBA"/>
</dbReference>
<keyword evidence="7" id="KW-0808">Transferase</keyword>
<dbReference type="InterPro" id="IPR000719">
    <property type="entry name" value="Prot_kinase_dom"/>
</dbReference>
<evidence type="ECO:0000256" key="3">
    <source>
        <dbReference type="ARBA" id="ARBA00012513"/>
    </source>
</evidence>
<feature type="compositionally biased region" description="Polar residues" evidence="18">
    <location>
        <begin position="2566"/>
        <end position="2575"/>
    </location>
</feature>
<keyword evidence="5" id="KW-0723">Serine/threonine-protein kinase</keyword>
<dbReference type="FunFam" id="3.10.20.90:FF:000166">
    <property type="entry name" value="serine/threonine-protein kinase WNK3 isoform X1"/>
    <property type="match status" value="1"/>
</dbReference>
<feature type="compositionally biased region" description="Polar residues" evidence="18">
    <location>
        <begin position="1681"/>
        <end position="1692"/>
    </location>
</feature>
<feature type="compositionally biased region" description="Acidic residues" evidence="18">
    <location>
        <begin position="2470"/>
        <end position="2481"/>
    </location>
</feature>
<dbReference type="Ensembl" id="ENSLLET00000046433.1">
    <property type="protein sequence ID" value="ENSLLEP00000044643.1"/>
    <property type="gene ID" value="ENSLLEG00000028345.1"/>
</dbReference>
<comment type="cofactor">
    <cofactor evidence="1">
        <name>Mg(2+)</name>
        <dbReference type="ChEBI" id="CHEBI:18420"/>
    </cofactor>
</comment>
<dbReference type="PROSITE" id="PS00108">
    <property type="entry name" value="PROTEIN_KINASE_ST"/>
    <property type="match status" value="1"/>
</dbReference>
<evidence type="ECO:0000256" key="12">
    <source>
        <dbReference type="ARBA" id="ARBA00047899"/>
    </source>
</evidence>
<dbReference type="InterPro" id="IPR011009">
    <property type="entry name" value="Kinase-like_dom_sf"/>
</dbReference>
<dbReference type="SMART" id="SM00220">
    <property type="entry name" value="S_TKc"/>
    <property type="match status" value="1"/>
</dbReference>
<comment type="catalytic activity">
    <reaction evidence="13">
        <text>L-seryl-[protein] + ATP = O-phospho-L-seryl-[protein] + ADP + H(+)</text>
        <dbReference type="Rhea" id="RHEA:17989"/>
        <dbReference type="Rhea" id="RHEA-COMP:9863"/>
        <dbReference type="Rhea" id="RHEA-COMP:11604"/>
        <dbReference type="ChEBI" id="CHEBI:15378"/>
        <dbReference type="ChEBI" id="CHEBI:29999"/>
        <dbReference type="ChEBI" id="CHEBI:30616"/>
        <dbReference type="ChEBI" id="CHEBI:83421"/>
        <dbReference type="ChEBI" id="CHEBI:456216"/>
        <dbReference type="EC" id="2.7.11.1"/>
    </reaction>
</comment>
<dbReference type="EC" id="2.7.11.1" evidence="3"/>
<evidence type="ECO:0000256" key="14">
    <source>
        <dbReference type="ARBA" id="ARBA00063874"/>
    </source>
</evidence>
<evidence type="ECO:0000256" key="2">
    <source>
        <dbReference type="ARBA" id="ARBA00004496"/>
    </source>
</evidence>
<protein>
    <recommendedName>
        <fullName evidence="15">Serine/threonine-protein kinase WNK3</fullName>
        <ecNumber evidence="3">2.7.11.1</ecNumber>
    </recommendedName>
    <alternativeName>
        <fullName evidence="16">Protein kinase lysine-deficient 3</fullName>
    </alternativeName>
    <alternativeName>
        <fullName evidence="17">Protein kinase with no lysine 3</fullName>
    </alternativeName>
</protein>
<keyword evidence="11" id="KW-0832">Ubl conjugation</keyword>
<keyword evidence="8" id="KW-0547">Nucleotide-binding</keyword>
<feature type="region of interest" description="Disordered" evidence="18">
    <location>
        <begin position="1"/>
        <end position="119"/>
    </location>
</feature>
<dbReference type="InterPro" id="IPR024678">
    <property type="entry name" value="Kinase_OSR1/WNK_CCT"/>
</dbReference>
<dbReference type="GO" id="GO:0004674">
    <property type="term" value="F:protein serine/threonine kinase activity"/>
    <property type="evidence" value="ECO:0007669"/>
    <property type="project" value="UniProtKB-KW"/>
</dbReference>
<feature type="region of interest" description="Disordered" evidence="18">
    <location>
        <begin position="2051"/>
        <end position="2083"/>
    </location>
</feature>
<dbReference type="GeneTree" id="ENSGT00940000160145"/>
<dbReference type="GO" id="GO:0005737">
    <property type="term" value="C:cytoplasm"/>
    <property type="evidence" value="ECO:0007669"/>
    <property type="project" value="UniProtKB-SubCell"/>
</dbReference>
<dbReference type="Pfam" id="PF24889">
    <property type="entry name" value="CCTL2_WNK"/>
    <property type="match status" value="1"/>
</dbReference>
<dbReference type="InterPro" id="IPR008271">
    <property type="entry name" value="Ser/Thr_kinase_AS"/>
</dbReference>